<evidence type="ECO:0000313" key="3">
    <source>
        <dbReference type="EMBL" id="CAH7667961.1"/>
    </source>
</evidence>
<keyword evidence="5" id="KW-1185">Reference proteome</keyword>
<sequence length="300" mass="29713">MLNKLSFSVILPILFLYQNSIAQEGQKPRINSPTGITQCVPVTLNVGGGIPPYSLSILPGGQTNAAPLQTFPTIEKPGPITWNADLPSGTAITFQVRDSKGSLNYSGQTTITAGGNCTGISLIGAAPDAAVPAQGATTPSASNLPSLPTLQASTDGQNSQIPANTDTGAIAPVAGAPGITDSSGTANTSAEPVAPVTPATPATPAPLPPQASLPNSTPSTPPSPANNPGTQPKASDSKPPTSNITINNTGPKNSTGVGNSTGKAGGSKAPGKPGAKSDASSYIISTNVVKLSLLSGLLLI</sequence>
<feature type="chain" id="PRO_5044713233" evidence="2">
    <location>
        <begin position="23"/>
        <end position="300"/>
    </location>
</feature>
<dbReference type="AlphaFoldDB" id="A0AAV0BEK9"/>
<feature type="compositionally biased region" description="Polar residues" evidence="1">
    <location>
        <begin position="137"/>
        <end position="167"/>
    </location>
</feature>
<comment type="caution">
    <text evidence="4">The sequence shown here is derived from an EMBL/GenBank/DDBJ whole genome shotgun (WGS) entry which is preliminary data.</text>
</comment>
<protein>
    <submittedName>
        <fullName evidence="4">Expressed protein</fullName>
    </submittedName>
</protein>
<feature type="compositionally biased region" description="Low complexity" evidence="1">
    <location>
        <begin position="188"/>
        <end position="200"/>
    </location>
</feature>
<feature type="compositionally biased region" description="Polar residues" evidence="1">
    <location>
        <begin position="232"/>
        <end position="261"/>
    </location>
</feature>
<feature type="region of interest" description="Disordered" evidence="1">
    <location>
        <begin position="132"/>
        <end position="279"/>
    </location>
</feature>
<evidence type="ECO:0000256" key="1">
    <source>
        <dbReference type="SAM" id="MobiDB-lite"/>
    </source>
</evidence>
<dbReference type="EMBL" id="CALTRL010005731">
    <property type="protein sequence ID" value="CAH7685594.1"/>
    <property type="molecule type" value="Genomic_DNA"/>
</dbReference>
<feature type="compositionally biased region" description="Low complexity" evidence="1">
    <location>
        <begin position="168"/>
        <end position="179"/>
    </location>
</feature>
<reference evidence="4" key="1">
    <citation type="submission" date="2022-06" db="EMBL/GenBank/DDBJ databases">
        <authorList>
            <consortium name="SYNGENTA / RWTH Aachen University"/>
        </authorList>
    </citation>
    <scope>NUCLEOTIDE SEQUENCE</scope>
</reference>
<name>A0AAV0BEK9_PHAPC</name>
<gene>
    <name evidence="4" type="ORF">PPACK8108_LOCUS20152</name>
    <name evidence="3" type="ORF">PPACK8108_LOCUS2408</name>
</gene>
<evidence type="ECO:0000313" key="5">
    <source>
        <dbReference type="Proteomes" id="UP001153365"/>
    </source>
</evidence>
<feature type="signal peptide" evidence="2">
    <location>
        <begin position="1"/>
        <end position="22"/>
    </location>
</feature>
<keyword evidence="2" id="KW-0732">Signal</keyword>
<dbReference type="Proteomes" id="UP001153365">
    <property type="component" value="Unassembled WGS sequence"/>
</dbReference>
<proteinExistence type="predicted"/>
<accession>A0AAV0BEK9</accession>
<feature type="compositionally biased region" description="Low complexity" evidence="1">
    <location>
        <begin position="266"/>
        <end position="277"/>
    </location>
</feature>
<evidence type="ECO:0000313" key="4">
    <source>
        <dbReference type="EMBL" id="CAH7685594.1"/>
    </source>
</evidence>
<dbReference type="EMBL" id="CALTRL010000401">
    <property type="protein sequence ID" value="CAH7667961.1"/>
    <property type="molecule type" value="Genomic_DNA"/>
</dbReference>
<feature type="compositionally biased region" description="Pro residues" evidence="1">
    <location>
        <begin position="201"/>
        <end position="211"/>
    </location>
</feature>
<organism evidence="4 5">
    <name type="scientific">Phakopsora pachyrhizi</name>
    <name type="common">Asian soybean rust disease fungus</name>
    <dbReference type="NCBI Taxonomy" id="170000"/>
    <lineage>
        <taxon>Eukaryota</taxon>
        <taxon>Fungi</taxon>
        <taxon>Dikarya</taxon>
        <taxon>Basidiomycota</taxon>
        <taxon>Pucciniomycotina</taxon>
        <taxon>Pucciniomycetes</taxon>
        <taxon>Pucciniales</taxon>
        <taxon>Phakopsoraceae</taxon>
        <taxon>Phakopsora</taxon>
    </lineage>
</organism>
<evidence type="ECO:0000256" key="2">
    <source>
        <dbReference type="SAM" id="SignalP"/>
    </source>
</evidence>